<dbReference type="EMBL" id="JACRAF010000037">
    <property type="protein sequence ID" value="MBI4922704.1"/>
    <property type="molecule type" value="Genomic_DNA"/>
</dbReference>
<dbReference type="Pfam" id="PF01042">
    <property type="entry name" value="Ribonuc_L-PSP"/>
    <property type="match status" value="1"/>
</dbReference>
<name>A0A933L1V0_9HYPH</name>
<gene>
    <name evidence="2" type="ORF">HY834_13235</name>
</gene>
<evidence type="ECO:0000256" key="1">
    <source>
        <dbReference type="ARBA" id="ARBA00010552"/>
    </source>
</evidence>
<comment type="similarity">
    <text evidence="1">Belongs to the RutC family.</text>
</comment>
<dbReference type="SUPFAM" id="SSF55298">
    <property type="entry name" value="YjgF-like"/>
    <property type="match status" value="1"/>
</dbReference>
<sequence length="132" mass="14265">MPLLKIVDAGARSQLPFSPGIIAGDFMYVSGQASVEAETGAIVSDSFEGEMRRSIANLRAILEAGGLSLDHVINVKSYVADEADLALYNRIYPEYFGRPAPTRSTIVGVLGTKLKFELDCVAYRHATRQEAG</sequence>
<dbReference type="AlphaFoldDB" id="A0A933L1V0"/>
<dbReference type="GO" id="GO:0005829">
    <property type="term" value="C:cytosol"/>
    <property type="evidence" value="ECO:0007669"/>
    <property type="project" value="TreeGrafter"/>
</dbReference>
<dbReference type="InterPro" id="IPR035959">
    <property type="entry name" value="RutC-like_sf"/>
</dbReference>
<evidence type="ECO:0000313" key="2">
    <source>
        <dbReference type="EMBL" id="MBI4922704.1"/>
    </source>
</evidence>
<dbReference type="CDD" id="cd00448">
    <property type="entry name" value="YjgF_YER057c_UK114_family"/>
    <property type="match status" value="1"/>
</dbReference>
<protein>
    <submittedName>
        <fullName evidence="2">RidA family protein</fullName>
    </submittedName>
</protein>
<proteinExistence type="inferred from homology"/>
<dbReference type="GO" id="GO:0019239">
    <property type="term" value="F:deaminase activity"/>
    <property type="evidence" value="ECO:0007669"/>
    <property type="project" value="TreeGrafter"/>
</dbReference>
<dbReference type="Gene3D" id="3.30.1330.40">
    <property type="entry name" value="RutC-like"/>
    <property type="match status" value="1"/>
</dbReference>
<dbReference type="PANTHER" id="PTHR11803:SF58">
    <property type="entry name" value="PROTEIN HMF1-RELATED"/>
    <property type="match status" value="1"/>
</dbReference>
<evidence type="ECO:0000313" key="3">
    <source>
        <dbReference type="Proteomes" id="UP000782610"/>
    </source>
</evidence>
<comment type="caution">
    <text evidence="2">The sequence shown here is derived from an EMBL/GenBank/DDBJ whole genome shotgun (WGS) entry which is preliminary data.</text>
</comment>
<dbReference type="Proteomes" id="UP000782610">
    <property type="component" value="Unassembled WGS sequence"/>
</dbReference>
<accession>A0A933L1V0</accession>
<dbReference type="PANTHER" id="PTHR11803">
    <property type="entry name" value="2-IMINOBUTANOATE/2-IMINOPROPANOATE DEAMINASE RIDA"/>
    <property type="match status" value="1"/>
</dbReference>
<reference evidence="2" key="1">
    <citation type="submission" date="2020-07" db="EMBL/GenBank/DDBJ databases">
        <title>Huge and variable diversity of episymbiotic CPR bacteria and DPANN archaea in groundwater ecosystems.</title>
        <authorList>
            <person name="He C.Y."/>
            <person name="Keren R."/>
            <person name="Whittaker M."/>
            <person name="Farag I.F."/>
            <person name="Doudna J."/>
            <person name="Cate J.H.D."/>
            <person name="Banfield J.F."/>
        </authorList>
    </citation>
    <scope>NUCLEOTIDE SEQUENCE</scope>
    <source>
        <strain evidence="2">NC_groundwater_1586_Pr3_B-0.1um_66_15</strain>
    </source>
</reference>
<organism evidence="2 3">
    <name type="scientific">Devosia nanyangense</name>
    <dbReference type="NCBI Taxonomy" id="1228055"/>
    <lineage>
        <taxon>Bacteria</taxon>
        <taxon>Pseudomonadati</taxon>
        <taxon>Pseudomonadota</taxon>
        <taxon>Alphaproteobacteria</taxon>
        <taxon>Hyphomicrobiales</taxon>
        <taxon>Devosiaceae</taxon>
        <taxon>Devosia</taxon>
    </lineage>
</organism>
<dbReference type="InterPro" id="IPR006175">
    <property type="entry name" value="YjgF/YER057c/UK114"/>
</dbReference>